<feature type="compositionally biased region" description="Acidic residues" evidence="1">
    <location>
        <begin position="289"/>
        <end position="299"/>
    </location>
</feature>
<keyword evidence="4" id="KW-1185">Reference proteome</keyword>
<protein>
    <submittedName>
        <fullName evidence="3">Uncharacterized protein</fullName>
    </submittedName>
</protein>
<feature type="region of interest" description="Disordered" evidence="1">
    <location>
        <begin position="99"/>
        <end position="435"/>
    </location>
</feature>
<accession>A0A1I6LQK0</accession>
<feature type="compositionally biased region" description="Polar residues" evidence="1">
    <location>
        <begin position="229"/>
        <end position="245"/>
    </location>
</feature>
<dbReference type="STRING" id="767519.SAMN05216559_2903"/>
<evidence type="ECO:0000256" key="1">
    <source>
        <dbReference type="SAM" id="MobiDB-lite"/>
    </source>
</evidence>
<evidence type="ECO:0000313" key="3">
    <source>
        <dbReference type="EMBL" id="SFS05688.1"/>
    </source>
</evidence>
<keyword evidence="2" id="KW-0472">Membrane</keyword>
<feature type="compositionally biased region" description="Acidic residues" evidence="1">
    <location>
        <begin position="384"/>
        <end position="410"/>
    </location>
</feature>
<dbReference type="EMBL" id="FOZK01000003">
    <property type="protein sequence ID" value="SFS05688.1"/>
    <property type="molecule type" value="Genomic_DNA"/>
</dbReference>
<sequence length="435" mass="43456">MVAVGLPGVFTYGAKFLGYLVAVVVAAGVLVAAGVALAATAGLNLAAPSLGSLATGSAIAGAVLALLGVVVGLSGLFGLVHKLLADAVAVAVASSAASTASTSEDATSEDAADENDTDEETATGEDAESIDADQPAVAADAEETPLDGGDSTGTVADDPATDRPVDDGVAGNRPAAESNAPAAPGAQPGIDEPSTADDSGQQPADDAVSSPSRADVESHPHADDFVDESSPSGDWTDSKYATGTRQEGIPAEQAASADTAAGDDGVSTGEGSTGVEDQDRAEWTPPDPAEFEQSTDETPADGTAHTPEDETAVADVESQPEDEVRTWDDVQSASDGNGIETERETTDVGQTEPAASEPTDAVDLPDDDGSDGLFAQDEPNVAEPEPDETGDDDGATPAVDEDDEDDDLTLADEGVSSFEVDGDDDPLGDRLSGGD</sequence>
<proteinExistence type="predicted"/>
<feature type="compositionally biased region" description="Basic and acidic residues" evidence="1">
    <location>
        <begin position="214"/>
        <end position="224"/>
    </location>
</feature>
<feature type="transmembrane region" description="Helical" evidence="2">
    <location>
        <begin position="58"/>
        <end position="80"/>
    </location>
</feature>
<reference evidence="3 4" key="1">
    <citation type="submission" date="2016-10" db="EMBL/GenBank/DDBJ databases">
        <authorList>
            <person name="de Groot N.N."/>
        </authorList>
    </citation>
    <scope>NUCLEOTIDE SEQUENCE [LARGE SCALE GENOMIC DNA]</scope>
    <source>
        <strain evidence="3 4">CGMCC 1.10457</strain>
    </source>
</reference>
<dbReference type="Proteomes" id="UP000199062">
    <property type="component" value="Unassembled WGS sequence"/>
</dbReference>
<keyword evidence="2" id="KW-1133">Transmembrane helix</keyword>
<feature type="compositionally biased region" description="Acidic residues" evidence="1">
    <location>
        <begin position="106"/>
        <end position="131"/>
    </location>
</feature>
<feature type="transmembrane region" description="Helical" evidence="2">
    <location>
        <begin position="16"/>
        <end position="46"/>
    </location>
</feature>
<evidence type="ECO:0000313" key="4">
    <source>
        <dbReference type="Proteomes" id="UP000199062"/>
    </source>
</evidence>
<evidence type="ECO:0000256" key="2">
    <source>
        <dbReference type="SAM" id="Phobius"/>
    </source>
</evidence>
<gene>
    <name evidence="3" type="ORF">SAMN05216559_2903</name>
</gene>
<name>A0A1I6LQK0_9EURY</name>
<keyword evidence="2" id="KW-0812">Transmembrane</keyword>
<organism evidence="3 4">
    <name type="scientific">Halomicrobium zhouii</name>
    <dbReference type="NCBI Taxonomy" id="767519"/>
    <lineage>
        <taxon>Archaea</taxon>
        <taxon>Methanobacteriati</taxon>
        <taxon>Methanobacteriota</taxon>
        <taxon>Stenosarchaea group</taxon>
        <taxon>Halobacteria</taxon>
        <taxon>Halobacteriales</taxon>
        <taxon>Haloarculaceae</taxon>
        <taxon>Halomicrobium</taxon>
    </lineage>
</organism>
<dbReference type="AlphaFoldDB" id="A0A1I6LQK0"/>
<feature type="compositionally biased region" description="Low complexity" evidence="1">
    <location>
        <begin position="254"/>
        <end position="269"/>
    </location>
</feature>
<dbReference type="RefSeq" id="WP_143117724.1">
    <property type="nucleotide sequence ID" value="NZ_FOZK01000003.1"/>
</dbReference>
<feature type="compositionally biased region" description="Low complexity" evidence="1">
    <location>
        <begin position="174"/>
        <end position="186"/>
    </location>
</feature>